<sequence>MFFTSHLKRYINRYEKATFFMFENSHINTLRVTSLAGNSYPYYQDKKKLVFNSFQKPFKNHQSTKIPRE</sequence>
<dbReference type="EMBL" id="JX898993">
    <property type="protein sequence ID" value="AGK82337.1"/>
    <property type="molecule type" value="Genomic_DNA"/>
</dbReference>
<name>N0D4M1_STAAU</name>
<dbReference type="AlphaFoldDB" id="N0D4M1"/>
<evidence type="ECO:0000313" key="1">
    <source>
        <dbReference type="EMBL" id="AGK82337.1"/>
    </source>
</evidence>
<proteinExistence type="predicted"/>
<keyword evidence="1" id="KW-0614">Plasmid</keyword>
<organism evidence="1">
    <name type="scientific">Staphylococcus aureus</name>
    <dbReference type="NCBI Taxonomy" id="1280"/>
    <lineage>
        <taxon>Bacteria</taxon>
        <taxon>Bacillati</taxon>
        <taxon>Bacillota</taxon>
        <taxon>Bacilli</taxon>
        <taxon>Bacillales</taxon>
        <taxon>Staphylococcaceae</taxon>
        <taxon>Staphylococcus</taxon>
    </lineage>
</organism>
<geneLocation type="plasmid" evidence="1">
    <name>pSM52</name>
</geneLocation>
<reference evidence="1" key="1">
    <citation type="journal article" date="2013" name="Int. J. Antimicrob. Agents">
        <title>Description of plasmid pSM52, harbouring the gene for the Smr efflux pump, and its involvement in resistance to biocides in a meticillin-resistant Staphylococcus aureus strain.</title>
        <authorList>
            <person name="Costa S.S."/>
            <person name="Mourato C."/>
            <person name="Viveiros M."/>
            <person name="Melo-Cristino J."/>
            <person name="Amaral L."/>
            <person name="Couto I."/>
        </authorList>
    </citation>
    <scope>NUCLEOTIDE SEQUENCE</scope>
    <source>
        <strain evidence="1">SM52</strain>
        <plasmid evidence="1">pSM52</plasmid>
    </source>
</reference>
<protein>
    <submittedName>
        <fullName evidence="1">Cop protein</fullName>
    </submittedName>
</protein>
<accession>N0D4M1</accession>